<feature type="domain" description="Cathepsin propeptide inhibitor" evidence="2">
    <location>
        <begin position="40"/>
        <end position="99"/>
    </location>
</feature>
<dbReference type="Gene3D" id="1.10.287.2250">
    <property type="match status" value="1"/>
</dbReference>
<dbReference type="SMART" id="SM00848">
    <property type="entry name" value="Inhibitor_I29"/>
    <property type="match status" value="1"/>
</dbReference>
<evidence type="ECO:0000313" key="3">
    <source>
        <dbReference type="EMBL" id="PRQ19229.1"/>
    </source>
</evidence>
<dbReference type="GO" id="GO:0016787">
    <property type="term" value="F:hydrolase activity"/>
    <property type="evidence" value="ECO:0007669"/>
    <property type="project" value="UniProtKB-KW"/>
</dbReference>
<comment type="caution">
    <text evidence="3">The sequence shown here is derived from an EMBL/GenBank/DDBJ whole genome shotgun (WGS) entry which is preliminary data.</text>
</comment>
<dbReference type="EMBL" id="PDCK01000045">
    <property type="protein sequence ID" value="PRQ19229.1"/>
    <property type="molecule type" value="Genomic_DNA"/>
</dbReference>
<dbReference type="SUPFAM" id="SSF54001">
    <property type="entry name" value="Cysteine proteinases"/>
    <property type="match status" value="1"/>
</dbReference>
<keyword evidence="1" id="KW-0732">Signal</keyword>
<feature type="signal peptide" evidence="1">
    <location>
        <begin position="1"/>
        <end position="25"/>
    </location>
</feature>
<keyword evidence="3" id="KW-0378">Hydrolase</keyword>
<reference evidence="3 4" key="1">
    <citation type="journal article" date="2018" name="Nat. Genet.">
        <title>The Rosa genome provides new insights in the design of modern roses.</title>
        <authorList>
            <person name="Bendahmane M."/>
        </authorList>
    </citation>
    <scope>NUCLEOTIDE SEQUENCE [LARGE SCALE GENOMIC DNA]</scope>
    <source>
        <strain evidence="4">cv. Old Blush</strain>
    </source>
</reference>
<dbReference type="Pfam" id="PF08246">
    <property type="entry name" value="Inhibitor_I29"/>
    <property type="match status" value="1"/>
</dbReference>
<dbReference type="SMR" id="A0A2P6PBC7"/>
<keyword evidence="4" id="KW-1185">Reference proteome</keyword>
<proteinExistence type="predicted"/>
<sequence>MGFEKREFFLLVVLVLLNSSAISTASRPLSTNSDDLIEVFEDWALEHKRVYPTEEEKQRRFENFRATYEFVDKFYKEGGESKLYTVGLNAFADMTNEEFYDAHACFVDHAYDVVSSSTMTSSSSSAKVYENKEQELCGGVADWTALGMINAHTSLFHFADLIVKVNLFRGPYS</sequence>
<evidence type="ECO:0000256" key="1">
    <source>
        <dbReference type="SAM" id="SignalP"/>
    </source>
</evidence>
<dbReference type="Proteomes" id="UP000238479">
    <property type="component" value="Chromosome 7"/>
</dbReference>
<feature type="chain" id="PRO_5015133974" evidence="1">
    <location>
        <begin position="26"/>
        <end position="173"/>
    </location>
</feature>
<accession>A0A2P6PBC7</accession>
<dbReference type="InterPro" id="IPR038765">
    <property type="entry name" value="Papain-like_cys_pep_sf"/>
</dbReference>
<gene>
    <name evidence="3" type="ORF">RchiOBHm_Chr7g0214921</name>
</gene>
<dbReference type="InterPro" id="IPR013201">
    <property type="entry name" value="Prot_inhib_I29"/>
</dbReference>
<evidence type="ECO:0000313" key="4">
    <source>
        <dbReference type="Proteomes" id="UP000238479"/>
    </source>
</evidence>
<protein>
    <submittedName>
        <fullName evidence="3">Putative ananain protein</fullName>
        <ecNumber evidence="3">3.4.22.31</ecNumber>
    </submittedName>
</protein>
<dbReference type="EC" id="3.4.22.31" evidence="3"/>
<dbReference type="STRING" id="74649.A0A2P6PBC7"/>
<dbReference type="Gramene" id="PRQ19229">
    <property type="protein sequence ID" value="PRQ19229"/>
    <property type="gene ID" value="RchiOBHm_Chr7g0214921"/>
</dbReference>
<name>A0A2P6PBC7_ROSCH</name>
<evidence type="ECO:0000259" key="2">
    <source>
        <dbReference type="SMART" id="SM00848"/>
    </source>
</evidence>
<dbReference type="AlphaFoldDB" id="A0A2P6PBC7"/>
<organism evidence="3 4">
    <name type="scientific">Rosa chinensis</name>
    <name type="common">China rose</name>
    <dbReference type="NCBI Taxonomy" id="74649"/>
    <lineage>
        <taxon>Eukaryota</taxon>
        <taxon>Viridiplantae</taxon>
        <taxon>Streptophyta</taxon>
        <taxon>Embryophyta</taxon>
        <taxon>Tracheophyta</taxon>
        <taxon>Spermatophyta</taxon>
        <taxon>Magnoliopsida</taxon>
        <taxon>eudicotyledons</taxon>
        <taxon>Gunneridae</taxon>
        <taxon>Pentapetalae</taxon>
        <taxon>rosids</taxon>
        <taxon>fabids</taxon>
        <taxon>Rosales</taxon>
        <taxon>Rosaceae</taxon>
        <taxon>Rosoideae</taxon>
        <taxon>Rosoideae incertae sedis</taxon>
        <taxon>Rosa</taxon>
    </lineage>
</organism>